<dbReference type="RefSeq" id="WP_160953455.1">
    <property type="nucleotide sequence ID" value="NZ_WWEQ01000033.1"/>
</dbReference>
<keyword evidence="2" id="KW-1133">Transmembrane helix</keyword>
<reference evidence="3 4" key="1">
    <citation type="submission" date="2020-01" db="EMBL/GenBank/DDBJ databases">
        <authorList>
            <person name="Deng T."/>
        </authorList>
    </citation>
    <scope>NUCLEOTIDE SEQUENCE [LARGE SCALE GENOMIC DNA]</scope>
    <source>
        <strain evidence="3 4">5221</strain>
    </source>
</reference>
<proteinExistence type="predicted"/>
<sequence>MDEAAACQRVLRRTAAAVGLAVGDAGAARAALGETPRPPDPSPLFGTAPTREGKRSGRLVPAGFWHLVGTHLVSARRRPIACALGMLAAAGAIGCLLLTPVVGEGLLWLPLGGFAFLASGAQRAFDAAMVQAAHSGTESLFGIPPGWQLAAALFVPVLIAVTTVGLSSVAALVLDREGIGPWAVPPGSPALANPVRAGLLIAPLCALRLRGLLAPPLPPSLVEPIPTAIGDIAGVRVLVWMLQDPLLLVVFALAVSAAWPSSTGLTVLSLVALLYASLTCRRRVRSA</sequence>
<keyword evidence="2" id="KW-0812">Transmembrane</keyword>
<accession>A0A6N9H7N0</accession>
<keyword evidence="4" id="KW-1185">Reference proteome</keyword>
<feature type="region of interest" description="Disordered" evidence="1">
    <location>
        <begin position="31"/>
        <end position="53"/>
    </location>
</feature>
<evidence type="ECO:0000313" key="4">
    <source>
        <dbReference type="Proteomes" id="UP000469215"/>
    </source>
</evidence>
<feature type="transmembrane region" description="Helical" evidence="2">
    <location>
        <begin position="246"/>
        <end position="276"/>
    </location>
</feature>
<evidence type="ECO:0000256" key="1">
    <source>
        <dbReference type="SAM" id="MobiDB-lite"/>
    </source>
</evidence>
<comment type="caution">
    <text evidence="3">The sequence shown here is derived from an EMBL/GenBank/DDBJ whole genome shotgun (WGS) entry which is preliminary data.</text>
</comment>
<feature type="transmembrane region" description="Helical" evidence="2">
    <location>
        <begin position="149"/>
        <end position="174"/>
    </location>
</feature>
<keyword evidence="2" id="KW-0472">Membrane</keyword>
<protein>
    <submittedName>
        <fullName evidence="3">Uncharacterized protein</fullName>
    </submittedName>
</protein>
<evidence type="ECO:0000313" key="3">
    <source>
        <dbReference type="EMBL" id="MYM20030.1"/>
    </source>
</evidence>
<dbReference type="EMBL" id="WWEQ01000033">
    <property type="protein sequence ID" value="MYM20030.1"/>
    <property type="molecule type" value="Genomic_DNA"/>
</dbReference>
<gene>
    <name evidence="3" type="ORF">GSY69_08650</name>
</gene>
<dbReference type="AlphaFoldDB" id="A0A6N9H7N0"/>
<dbReference type="Proteomes" id="UP000469215">
    <property type="component" value="Unassembled WGS sequence"/>
</dbReference>
<evidence type="ECO:0000256" key="2">
    <source>
        <dbReference type="SAM" id="Phobius"/>
    </source>
</evidence>
<name>A0A6N9H7N0_9MICO</name>
<feature type="transmembrane region" description="Helical" evidence="2">
    <location>
        <begin position="80"/>
        <end position="102"/>
    </location>
</feature>
<organism evidence="3 4">
    <name type="scientific">Brevibacterium rongguiense</name>
    <dbReference type="NCBI Taxonomy" id="2695267"/>
    <lineage>
        <taxon>Bacteria</taxon>
        <taxon>Bacillati</taxon>
        <taxon>Actinomycetota</taxon>
        <taxon>Actinomycetes</taxon>
        <taxon>Micrococcales</taxon>
        <taxon>Brevibacteriaceae</taxon>
        <taxon>Brevibacterium</taxon>
    </lineage>
</organism>